<accession>A0ABX8GCD6</accession>
<evidence type="ECO:0000256" key="5">
    <source>
        <dbReference type="ARBA" id="ARBA00022692"/>
    </source>
</evidence>
<comment type="similarity">
    <text evidence="2">Belongs to the CDP-alcohol phosphatidyltransferase class-I family.</text>
</comment>
<proteinExistence type="inferred from homology"/>
<keyword evidence="5 11" id="KW-0812">Transmembrane</keyword>
<keyword evidence="3" id="KW-0444">Lipid biosynthesis</keyword>
<evidence type="ECO:0000256" key="2">
    <source>
        <dbReference type="ARBA" id="ARBA00010441"/>
    </source>
</evidence>
<evidence type="ECO:0000256" key="8">
    <source>
        <dbReference type="ARBA" id="ARBA00023136"/>
    </source>
</evidence>
<protein>
    <submittedName>
        <fullName evidence="12">CDP-diacylglycerol--serine O-phosphatidyltransferase</fullName>
        <ecNumber evidence="12">2.7.8.8</ecNumber>
    </submittedName>
</protein>
<dbReference type="PANTHER" id="PTHR14269">
    <property type="entry name" value="CDP-DIACYLGLYCEROL--GLYCEROL-3-PHOSPHATE 3-PHOSPHATIDYLTRANSFERASE-RELATED"/>
    <property type="match status" value="1"/>
</dbReference>
<evidence type="ECO:0000256" key="6">
    <source>
        <dbReference type="ARBA" id="ARBA00022989"/>
    </source>
</evidence>
<dbReference type="Proteomes" id="UP000679498">
    <property type="component" value="Chromosome"/>
</dbReference>
<dbReference type="GO" id="GO:0003882">
    <property type="term" value="F:CDP-diacylglycerol-serine O-phosphatidyltransferase activity"/>
    <property type="evidence" value="ECO:0007669"/>
    <property type="project" value="UniProtKB-EC"/>
</dbReference>
<evidence type="ECO:0000256" key="4">
    <source>
        <dbReference type="ARBA" id="ARBA00022679"/>
    </source>
</evidence>
<dbReference type="NCBIfam" id="TIGR00473">
    <property type="entry name" value="pssA"/>
    <property type="match status" value="1"/>
</dbReference>
<keyword evidence="13" id="KW-1185">Reference proteome</keyword>
<dbReference type="InterPro" id="IPR050324">
    <property type="entry name" value="CDP-alcohol_PTase-I"/>
</dbReference>
<feature type="transmembrane region" description="Helical" evidence="11">
    <location>
        <begin position="12"/>
        <end position="28"/>
    </location>
</feature>
<keyword evidence="7" id="KW-0443">Lipid metabolism</keyword>
<keyword evidence="8 11" id="KW-0472">Membrane</keyword>
<dbReference type="EC" id="2.7.8.8" evidence="12"/>
<dbReference type="InterPro" id="IPR043130">
    <property type="entry name" value="CDP-OH_PTrfase_TM_dom"/>
</dbReference>
<dbReference type="PANTHER" id="PTHR14269:SF59">
    <property type="entry name" value="CDP-DIACYLGLYCEROL--SERINE O-PHOSPHATIDYLTRANSFERASE"/>
    <property type="match status" value="1"/>
</dbReference>
<gene>
    <name evidence="12" type="primary">pssA</name>
    <name evidence="12" type="ORF">KKI46_06405</name>
</gene>
<keyword evidence="10" id="KW-1208">Phospholipid metabolism</keyword>
<dbReference type="InterPro" id="IPR000462">
    <property type="entry name" value="CDP-OH_P_trans"/>
</dbReference>
<dbReference type="EMBL" id="CP075897">
    <property type="protein sequence ID" value="QWB31280.1"/>
    <property type="molecule type" value="Genomic_DNA"/>
</dbReference>
<feature type="transmembrane region" description="Helical" evidence="11">
    <location>
        <begin position="103"/>
        <end position="120"/>
    </location>
</feature>
<feature type="transmembrane region" description="Helical" evidence="11">
    <location>
        <begin position="74"/>
        <end position="91"/>
    </location>
</feature>
<comment type="subcellular location">
    <subcellularLocation>
        <location evidence="1">Membrane</location>
        <topology evidence="1">Multi-pass membrane protein</topology>
    </subcellularLocation>
</comment>
<evidence type="ECO:0000256" key="3">
    <source>
        <dbReference type="ARBA" id="ARBA00022516"/>
    </source>
</evidence>
<name>A0ABX8GCD6_EXIAC</name>
<keyword evidence="4 12" id="KW-0808">Transferase</keyword>
<keyword evidence="6 11" id="KW-1133">Transmembrane helix</keyword>
<evidence type="ECO:0000313" key="13">
    <source>
        <dbReference type="Proteomes" id="UP000679498"/>
    </source>
</evidence>
<evidence type="ECO:0000256" key="10">
    <source>
        <dbReference type="ARBA" id="ARBA00023264"/>
    </source>
</evidence>
<evidence type="ECO:0000256" key="1">
    <source>
        <dbReference type="ARBA" id="ARBA00004141"/>
    </source>
</evidence>
<dbReference type="Gene3D" id="1.20.120.1760">
    <property type="match status" value="1"/>
</dbReference>
<dbReference type="Pfam" id="PF01066">
    <property type="entry name" value="CDP-OH_P_transf"/>
    <property type="match status" value="1"/>
</dbReference>
<sequence length="158" mass="17335">MLSIFAVLEENFSAAIGFILLGLLFDLFDERIARKLGTVSEFGKELDSFSDLVTFGIAPVLFAYHVLLSDFGQIGLFVAVSYNVCALLRLARFNTTQSELPTFIGLPVPAAAVILLLTTIFLSPMFVAGIMCLLSYLMISHVKIPHAKKISTENEQTI</sequence>
<reference evidence="12 13" key="1">
    <citation type="submission" date="2021-05" db="EMBL/GenBank/DDBJ databases">
        <title>Biocontrol using Exiguobacterium acetylicum SI17 against litchi downy blight caused by Peronophythora litchii.</title>
        <authorList>
            <person name="Zheng L."/>
        </authorList>
    </citation>
    <scope>NUCLEOTIDE SEQUENCE [LARGE SCALE GENOMIC DNA]</scope>
    <source>
        <strain evidence="12 13">SI17</strain>
    </source>
</reference>
<keyword evidence="9" id="KW-0594">Phospholipid biosynthesis</keyword>
<evidence type="ECO:0000256" key="9">
    <source>
        <dbReference type="ARBA" id="ARBA00023209"/>
    </source>
</evidence>
<dbReference type="InterPro" id="IPR004533">
    <property type="entry name" value="CDP-diaglyc--ser_O-PTrfase"/>
</dbReference>
<evidence type="ECO:0000256" key="11">
    <source>
        <dbReference type="SAM" id="Phobius"/>
    </source>
</evidence>
<feature type="transmembrane region" description="Helical" evidence="11">
    <location>
        <begin position="49"/>
        <end position="68"/>
    </location>
</feature>
<evidence type="ECO:0000313" key="12">
    <source>
        <dbReference type="EMBL" id="QWB31280.1"/>
    </source>
</evidence>
<evidence type="ECO:0000256" key="7">
    <source>
        <dbReference type="ARBA" id="ARBA00023098"/>
    </source>
</evidence>
<organism evidence="12 13">
    <name type="scientific">Exiguobacterium acetylicum</name>
    <name type="common">Brevibacterium acetylicum</name>
    <dbReference type="NCBI Taxonomy" id="41170"/>
    <lineage>
        <taxon>Bacteria</taxon>
        <taxon>Bacillati</taxon>
        <taxon>Bacillota</taxon>
        <taxon>Bacilli</taxon>
        <taxon>Bacillales</taxon>
        <taxon>Bacillales Family XII. Incertae Sedis</taxon>
        <taxon>Exiguobacterium</taxon>
    </lineage>
</organism>